<accession>A0A0F7SGZ3</accession>
<keyword evidence="1" id="KW-0812">Transmembrane</keyword>
<protein>
    <submittedName>
        <fullName evidence="2">Uncharacterized protein</fullName>
    </submittedName>
</protein>
<keyword evidence="1" id="KW-1133">Transmembrane helix</keyword>
<keyword evidence="1" id="KW-0472">Membrane</keyword>
<feature type="transmembrane region" description="Helical" evidence="1">
    <location>
        <begin position="103"/>
        <end position="124"/>
    </location>
</feature>
<dbReference type="EMBL" id="LN483144">
    <property type="protein sequence ID" value="CDZ96619.1"/>
    <property type="molecule type" value="Genomic_DNA"/>
</dbReference>
<sequence>MSNPLGALPRSGSESSFLLIHPLPSEDASSSFLPSERSISSNGWALYILPALAVIDLGSSVLLGTAAAFRDDWRLTGWGCIRAVIVFWVGWAGKRGIRGGGGWLAGTTMITILLAFWHLNILFLTRPSDDPPCHLPNRYMFKDRSFESDDLASINVTKKDHRNHDSLQELSGLKILAPRIGLSIFSVLIALTEELVHTRIARMYGTGDAFVIRRPRQIPSPFPHSQQSIPAHDDSTGLSNFLHPNHSSYYFRSLRGHNRFQVPSDEADPFFQPTTDRGLSSDFSSGTAATTMTATGTVDQLEHDYEPSDDSSDEFSDSEIVDIPPRSSMYLVLGGGMSRGGLERDVDSLDRCLSRSFSRRRLRSSTVGSNPFDREELAVGYGTFGE</sequence>
<evidence type="ECO:0000313" key="2">
    <source>
        <dbReference type="EMBL" id="CDZ96619.1"/>
    </source>
</evidence>
<feature type="transmembrane region" description="Helical" evidence="1">
    <location>
        <begin position="75"/>
        <end position="91"/>
    </location>
</feature>
<name>A0A0F7SGZ3_PHARH</name>
<reference evidence="2" key="1">
    <citation type="submission" date="2014-08" db="EMBL/GenBank/DDBJ databases">
        <authorList>
            <person name="Sharma Rahul"/>
            <person name="Thines Marco"/>
        </authorList>
    </citation>
    <scope>NUCLEOTIDE SEQUENCE</scope>
</reference>
<proteinExistence type="predicted"/>
<feature type="transmembrane region" description="Helical" evidence="1">
    <location>
        <begin position="44"/>
        <end position="69"/>
    </location>
</feature>
<dbReference type="AlphaFoldDB" id="A0A0F7SGZ3"/>
<evidence type="ECO:0000256" key="1">
    <source>
        <dbReference type="SAM" id="Phobius"/>
    </source>
</evidence>
<organism evidence="2">
    <name type="scientific">Phaffia rhodozyma</name>
    <name type="common">Yeast</name>
    <name type="synonym">Xanthophyllomyces dendrorhous</name>
    <dbReference type="NCBI Taxonomy" id="264483"/>
    <lineage>
        <taxon>Eukaryota</taxon>
        <taxon>Fungi</taxon>
        <taxon>Dikarya</taxon>
        <taxon>Basidiomycota</taxon>
        <taxon>Agaricomycotina</taxon>
        <taxon>Tremellomycetes</taxon>
        <taxon>Cystofilobasidiales</taxon>
        <taxon>Mrakiaceae</taxon>
        <taxon>Phaffia</taxon>
    </lineage>
</organism>